<evidence type="ECO:0000313" key="2">
    <source>
        <dbReference type="EMBL" id="CAB1429507.1"/>
    </source>
</evidence>
<name>A0A9N7UFF1_PLEPL</name>
<feature type="region of interest" description="Disordered" evidence="1">
    <location>
        <begin position="103"/>
        <end position="136"/>
    </location>
</feature>
<dbReference type="AlphaFoldDB" id="A0A9N7UFF1"/>
<dbReference type="EMBL" id="CADEAL010001144">
    <property type="protein sequence ID" value="CAB1429507.1"/>
    <property type="molecule type" value="Genomic_DNA"/>
</dbReference>
<reference evidence="2" key="1">
    <citation type="submission" date="2020-03" db="EMBL/GenBank/DDBJ databases">
        <authorList>
            <person name="Weist P."/>
        </authorList>
    </citation>
    <scope>NUCLEOTIDE SEQUENCE</scope>
</reference>
<sequence length="136" mass="15254">MRQELSQGAYVTEPNKQRAPSDYLTRTEQTPAISWAHSTSLPLHRDESNTHTSFARPAASQWPSFPPFHTLPLAEVIVQFSRCALMDLEACEGEKCVGTLRRARRDEKHVNEGTSHLSTAPKHSTQQSAGAHYQRT</sequence>
<feature type="region of interest" description="Disordered" evidence="1">
    <location>
        <begin position="1"/>
        <end position="60"/>
    </location>
</feature>
<evidence type="ECO:0000313" key="3">
    <source>
        <dbReference type="Proteomes" id="UP001153269"/>
    </source>
</evidence>
<organism evidence="2 3">
    <name type="scientific">Pleuronectes platessa</name>
    <name type="common">European plaice</name>
    <dbReference type="NCBI Taxonomy" id="8262"/>
    <lineage>
        <taxon>Eukaryota</taxon>
        <taxon>Metazoa</taxon>
        <taxon>Chordata</taxon>
        <taxon>Craniata</taxon>
        <taxon>Vertebrata</taxon>
        <taxon>Euteleostomi</taxon>
        <taxon>Actinopterygii</taxon>
        <taxon>Neopterygii</taxon>
        <taxon>Teleostei</taxon>
        <taxon>Neoteleostei</taxon>
        <taxon>Acanthomorphata</taxon>
        <taxon>Carangaria</taxon>
        <taxon>Pleuronectiformes</taxon>
        <taxon>Pleuronectoidei</taxon>
        <taxon>Pleuronectidae</taxon>
        <taxon>Pleuronectes</taxon>
    </lineage>
</organism>
<proteinExistence type="predicted"/>
<keyword evidence="3" id="KW-1185">Reference proteome</keyword>
<protein>
    <submittedName>
        <fullName evidence="2">Uncharacterized protein</fullName>
    </submittedName>
</protein>
<gene>
    <name evidence="2" type="ORF">PLEPLA_LOCUS17485</name>
</gene>
<feature type="compositionally biased region" description="Polar residues" evidence="1">
    <location>
        <begin position="24"/>
        <end position="41"/>
    </location>
</feature>
<evidence type="ECO:0000256" key="1">
    <source>
        <dbReference type="SAM" id="MobiDB-lite"/>
    </source>
</evidence>
<feature type="compositionally biased region" description="Polar residues" evidence="1">
    <location>
        <begin position="112"/>
        <end position="129"/>
    </location>
</feature>
<dbReference type="Proteomes" id="UP001153269">
    <property type="component" value="Unassembled WGS sequence"/>
</dbReference>
<comment type="caution">
    <text evidence="2">The sequence shown here is derived from an EMBL/GenBank/DDBJ whole genome shotgun (WGS) entry which is preliminary data.</text>
</comment>
<accession>A0A9N7UFF1</accession>